<dbReference type="Pfam" id="PF25145">
    <property type="entry name" value="NfeD1b_N"/>
    <property type="match status" value="1"/>
</dbReference>
<dbReference type="InterPro" id="IPR056739">
    <property type="entry name" value="NfeD_membrane"/>
</dbReference>
<accession>A0A345Y5T5</accession>
<evidence type="ECO:0000256" key="7">
    <source>
        <dbReference type="SAM" id="SignalP"/>
    </source>
</evidence>
<dbReference type="InterPro" id="IPR052165">
    <property type="entry name" value="Membrane_assoc_protease"/>
</dbReference>
<evidence type="ECO:0000259" key="8">
    <source>
        <dbReference type="Pfam" id="PF01957"/>
    </source>
</evidence>
<comment type="subcellular location">
    <subcellularLocation>
        <location evidence="1">Membrane</location>
        <topology evidence="1">Multi-pass membrane protein</topology>
    </subcellularLocation>
</comment>
<dbReference type="InterPro" id="IPR056738">
    <property type="entry name" value="NfeD1b_N"/>
</dbReference>
<dbReference type="Gene3D" id="2.40.50.140">
    <property type="entry name" value="Nucleic acid-binding proteins"/>
    <property type="match status" value="1"/>
</dbReference>
<feature type="transmembrane region" description="Helical" evidence="6">
    <location>
        <begin position="343"/>
        <end position="362"/>
    </location>
</feature>
<keyword evidence="2 6" id="KW-0812">Transmembrane</keyword>
<feature type="domain" description="NfeD integral membrane" evidence="9">
    <location>
        <begin position="275"/>
        <end position="388"/>
    </location>
</feature>
<sequence length="475" mass="49263">MKPAGLPHRLRAHFARLLAAVLCFGLALTDVKAAPQAVMVIPLQGAIGPARADFVVRSLAHAQQERAQLVVLQMDTPGGLDVAMRQIIQAILASPVPVATYIAPGGARAASAGTYILYASHFAAMAPGTNLGAATPVQIGIGGPEQPPGKAPDEGKRGKAGASPGGAESPSTMEKKQVNDAAAYIRGLAQLRGRNADWAERAVREAVSLSADEALAQKVVDVLARDVPELLHKLDGRKVATAAGTRVLHTAGAVLVRLEPDWRDRLLATLTDPSIALILMMIGIYGLIFEFSNPGFVLPGVVGAICLLVGLFALQLLPINYTGLALILLGLALLLAEAFLPSFGTLGIGGIVAFSIGALLLIDTDVPGLGIPVALVATLAATTALFIFGVSGLALKARRRPVVSGKEALAASVGVMLDDMPPGDTATEGWASVQGEQWRVRSTVALGRGMPVRVIGRDGLTLIVEPLDDSQGEQR</sequence>
<keyword evidence="7" id="KW-0732">Signal</keyword>
<evidence type="ECO:0000313" key="11">
    <source>
        <dbReference type="EMBL" id="AXK39287.1"/>
    </source>
</evidence>
<feature type="domain" description="NfeD1b N-terminal" evidence="10">
    <location>
        <begin position="38"/>
        <end position="137"/>
    </location>
</feature>
<dbReference type="FunFam" id="3.90.226.10:FF:000089">
    <property type="entry name" value="Membrane-bound serine protease"/>
    <property type="match status" value="1"/>
</dbReference>
<evidence type="ECO:0000256" key="5">
    <source>
        <dbReference type="SAM" id="MobiDB-lite"/>
    </source>
</evidence>
<organism evidence="11 12">
    <name type="scientific">Crenobacter cavernae</name>
    <dbReference type="NCBI Taxonomy" id="2290923"/>
    <lineage>
        <taxon>Bacteria</taxon>
        <taxon>Pseudomonadati</taxon>
        <taxon>Pseudomonadota</taxon>
        <taxon>Betaproteobacteria</taxon>
        <taxon>Neisseriales</taxon>
        <taxon>Neisseriaceae</taxon>
        <taxon>Crenobacter</taxon>
    </lineage>
</organism>
<feature type="signal peptide" evidence="7">
    <location>
        <begin position="1"/>
        <end position="33"/>
    </location>
</feature>
<keyword evidence="3 6" id="KW-1133">Transmembrane helix</keyword>
<dbReference type="EMBL" id="CP031337">
    <property type="protein sequence ID" value="AXK39287.1"/>
    <property type="molecule type" value="Genomic_DNA"/>
</dbReference>
<dbReference type="Pfam" id="PF01957">
    <property type="entry name" value="NfeD"/>
    <property type="match status" value="1"/>
</dbReference>
<evidence type="ECO:0000256" key="2">
    <source>
        <dbReference type="ARBA" id="ARBA00022692"/>
    </source>
</evidence>
<dbReference type="InterPro" id="IPR012340">
    <property type="entry name" value="NA-bd_OB-fold"/>
</dbReference>
<dbReference type="Pfam" id="PF24961">
    <property type="entry name" value="NfeD_membrane"/>
    <property type="match status" value="1"/>
</dbReference>
<feature type="transmembrane region" description="Helical" evidence="6">
    <location>
        <begin position="374"/>
        <end position="395"/>
    </location>
</feature>
<dbReference type="SUPFAM" id="SSF52096">
    <property type="entry name" value="ClpP/crotonase"/>
    <property type="match status" value="1"/>
</dbReference>
<evidence type="ECO:0000259" key="9">
    <source>
        <dbReference type="Pfam" id="PF24961"/>
    </source>
</evidence>
<dbReference type="CDD" id="cd07020">
    <property type="entry name" value="Clp_protease_NfeD_1"/>
    <property type="match status" value="1"/>
</dbReference>
<dbReference type="InterPro" id="IPR002810">
    <property type="entry name" value="NfeD-like_C"/>
</dbReference>
<dbReference type="OrthoDB" id="5289056at2"/>
<feature type="transmembrane region" description="Helical" evidence="6">
    <location>
        <begin position="319"/>
        <end position="336"/>
    </location>
</feature>
<evidence type="ECO:0000259" key="10">
    <source>
        <dbReference type="Pfam" id="PF25145"/>
    </source>
</evidence>
<reference evidence="11 12" key="1">
    <citation type="submission" date="2018-07" db="EMBL/GenBank/DDBJ databases">
        <title>Crenobacter cavernae sp. nov., isolated from a karst cave.</title>
        <authorList>
            <person name="Zhu H."/>
        </authorList>
    </citation>
    <scope>NUCLEOTIDE SEQUENCE [LARGE SCALE GENOMIC DNA]</scope>
    <source>
        <strain evidence="11 12">K1W11S-77</strain>
    </source>
</reference>
<dbReference type="PANTHER" id="PTHR33507">
    <property type="entry name" value="INNER MEMBRANE PROTEIN YBBJ"/>
    <property type="match status" value="1"/>
</dbReference>
<feature type="region of interest" description="Disordered" evidence="5">
    <location>
        <begin position="137"/>
        <end position="176"/>
    </location>
</feature>
<name>A0A345Y5T5_9NEIS</name>
<feature type="domain" description="NfeD-like C-terminal" evidence="8">
    <location>
        <begin position="425"/>
        <end position="466"/>
    </location>
</feature>
<feature type="transmembrane region" description="Helical" evidence="6">
    <location>
        <begin position="295"/>
        <end position="313"/>
    </location>
</feature>
<evidence type="ECO:0000256" key="4">
    <source>
        <dbReference type="ARBA" id="ARBA00023136"/>
    </source>
</evidence>
<feature type="chain" id="PRO_5017037904" evidence="7">
    <location>
        <begin position="34"/>
        <end position="475"/>
    </location>
</feature>
<evidence type="ECO:0000313" key="12">
    <source>
        <dbReference type="Proteomes" id="UP000254537"/>
    </source>
</evidence>
<evidence type="ECO:0000256" key="1">
    <source>
        <dbReference type="ARBA" id="ARBA00004141"/>
    </source>
</evidence>
<feature type="transmembrane region" description="Helical" evidence="6">
    <location>
        <begin position="266"/>
        <end position="288"/>
    </location>
</feature>
<dbReference type="AlphaFoldDB" id="A0A345Y5T5"/>
<dbReference type="Gene3D" id="3.90.226.10">
    <property type="entry name" value="2-enoyl-CoA Hydratase, Chain A, domain 1"/>
    <property type="match status" value="1"/>
</dbReference>
<protein>
    <submittedName>
        <fullName evidence="11">Nodulation protein NfeD</fullName>
    </submittedName>
</protein>
<evidence type="ECO:0000256" key="3">
    <source>
        <dbReference type="ARBA" id="ARBA00022989"/>
    </source>
</evidence>
<dbReference type="InterPro" id="IPR029045">
    <property type="entry name" value="ClpP/crotonase-like_dom_sf"/>
</dbReference>
<proteinExistence type="predicted"/>
<gene>
    <name evidence="11" type="ORF">DWG20_07505</name>
</gene>
<dbReference type="GO" id="GO:0016020">
    <property type="term" value="C:membrane"/>
    <property type="evidence" value="ECO:0007669"/>
    <property type="project" value="UniProtKB-SubCell"/>
</dbReference>
<dbReference type="KEGG" id="ccah:DWG20_07505"/>
<dbReference type="PANTHER" id="PTHR33507:SF4">
    <property type="entry name" value="NODULATION COMPETITIVENESS PROTEIN NFED"/>
    <property type="match status" value="1"/>
</dbReference>
<evidence type="ECO:0000256" key="6">
    <source>
        <dbReference type="SAM" id="Phobius"/>
    </source>
</evidence>
<keyword evidence="4 6" id="KW-0472">Membrane</keyword>
<dbReference type="SUPFAM" id="SSF141322">
    <property type="entry name" value="NfeD domain-like"/>
    <property type="match status" value="1"/>
</dbReference>
<dbReference type="Proteomes" id="UP000254537">
    <property type="component" value="Chromosome"/>
</dbReference>